<accession>A0ABT2UUH0</accession>
<sequence length="325" mass="35239">MSDIHLERNRLLVKISQLYYEEGHNQQEIAQRLGISRPHVSRMLTAAKAEGIVQIHIRNPYSIEQEIEKRLIETFGIHDALVVHIQDADGATRNLQLGRTCAALLESVLKDDDLVGVMAGHTISSLCNEIEYFSRKNLQFVSLIGGWGSEGATWHANANTSMLAGKLRSKHWLLHAPAVVGSEEACAYLHQEPQIAEVLQLAGRSQLAVVGIGQVSEQATIVESGYFSEADFLDVQGRGAVANICASFLGKQGELLDFAASKRMIGITASELRGIPNVIGLAGGLEKAEAITAALRGKWIDILITDLDTAQAVLALEDQKATTKG</sequence>
<evidence type="ECO:0000313" key="8">
    <source>
        <dbReference type="Proteomes" id="UP001652445"/>
    </source>
</evidence>
<dbReference type="PANTHER" id="PTHR34294">
    <property type="entry name" value="TRANSCRIPTIONAL REGULATOR-RELATED"/>
    <property type="match status" value="1"/>
</dbReference>
<dbReference type="Proteomes" id="UP001652445">
    <property type="component" value="Unassembled WGS sequence"/>
</dbReference>
<dbReference type="EMBL" id="JAOQIO010000124">
    <property type="protein sequence ID" value="MCU6797751.1"/>
    <property type="molecule type" value="Genomic_DNA"/>
</dbReference>
<keyword evidence="2" id="KW-0805">Transcription regulation</keyword>
<dbReference type="Gene3D" id="1.10.10.60">
    <property type="entry name" value="Homeodomain-like"/>
    <property type="match status" value="1"/>
</dbReference>
<name>A0ABT2UUH0_9BACL</name>
<evidence type="ECO:0000256" key="1">
    <source>
        <dbReference type="ARBA" id="ARBA00010466"/>
    </source>
</evidence>
<dbReference type="RefSeq" id="WP_262688478.1">
    <property type="nucleotide sequence ID" value="NZ_JAOQIO010000124.1"/>
</dbReference>
<comment type="caution">
    <text evidence="7">The sequence shown here is derived from an EMBL/GenBank/DDBJ whole genome shotgun (WGS) entry which is preliminary data.</text>
</comment>
<keyword evidence="8" id="KW-1185">Reference proteome</keyword>
<dbReference type="PANTHER" id="PTHR34294:SF1">
    <property type="entry name" value="TRANSCRIPTIONAL REGULATOR LSRR"/>
    <property type="match status" value="1"/>
</dbReference>
<dbReference type="InterPro" id="IPR009057">
    <property type="entry name" value="Homeodomain-like_sf"/>
</dbReference>
<evidence type="ECO:0000256" key="2">
    <source>
        <dbReference type="ARBA" id="ARBA00023015"/>
    </source>
</evidence>
<evidence type="ECO:0000259" key="5">
    <source>
        <dbReference type="Pfam" id="PF04198"/>
    </source>
</evidence>
<dbReference type="Pfam" id="PF04545">
    <property type="entry name" value="Sigma70_r4"/>
    <property type="match status" value="1"/>
</dbReference>
<comment type="similarity">
    <text evidence="1">Belongs to the SorC transcriptional regulatory family.</text>
</comment>
<protein>
    <submittedName>
        <fullName evidence="7">Sugar-binding transcriptional regulator</fullName>
    </submittedName>
</protein>
<dbReference type="Gene3D" id="3.40.50.1360">
    <property type="match status" value="1"/>
</dbReference>
<dbReference type="SUPFAM" id="SSF100950">
    <property type="entry name" value="NagB/RpiA/CoA transferase-like"/>
    <property type="match status" value="1"/>
</dbReference>
<dbReference type="InterPro" id="IPR051054">
    <property type="entry name" value="SorC_transcr_regulators"/>
</dbReference>
<evidence type="ECO:0000259" key="6">
    <source>
        <dbReference type="Pfam" id="PF04545"/>
    </source>
</evidence>
<dbReference type="SUPFAM" id="SSF46689">
    <property type="entry name" value="Homeodomain-like"/>
    <property type="match status" value="1"/>
</dbReference>
<evidence type="ECO:0000256" key="3">
    <source>
        <dbReference type="ARBA" id="ARBA00023125"/>
    </source>
</evidence>
<feature type="domain" description="RNA polymerase sigma-70 region 4" evidence="6">
    <location>
        <begin position="17"/>
        <end position="46"/>
    </location>
</feature>
<proteinExistence type="inferred from homology"/>
<dbReference type="InterPro" id="IPR007630">
    <property type="entry name" value="RNA_pol_sigma70_r4"/>
</dbReference>
<gene>
    <name evidence="7" type="ORF">OB236_37080</name>
</gene>
<keyword evidence="3" id="KW-0238">DNA-binding</keyword>
<organism evidence="7 8">
    <name type="scientific">Paenibacillus baimaensis</name>
    <dbReference type="NCBI Taxonomy" id="2982185"/>
    <lineage>
        <taxon>Bacteria</taxon>
        <taxon>Bacillati</taxon>
        <taxon>Bacillota</taxon>
        <taxon>Bacilli</taxon>
        <taxon>Bacillales</taxon>
        <taxon>Paenibacillaceae</taxon>
        <taxon>Paenibacillus</taxon>
    </lineage>
</organism>
<feature type="domain" description="Sugar-binding" evidence="5">
    <location>
        <begin position="65"/>
        <end position="315"/>
    </location>
</feature>
<dbReference type="InterPro" id="IPR037171">
    <property type="entry name" value="NagB/RpiA_transferase-like"/>
</dbReference>
<dbReference type="Pfam" id="PF04198">
    <property type="entry name" value="Sugar-bind"/>
    <property type="match status" value="1"/>
</dbReference>
<evidence type="ECO:0000256" key="4">
    <source>
        <dbReference type="ARBA" id="ARBA00023163"/>
    </source>
</evidence>
<keyword evidence="4" id="KW-0804">Transcription</keyword>
<dbReference type="InterPro" id="IPR007324">
    <property type="entry name" value="Sugar-bd_dom_put"/>
</dbReference>
<reference evidence="7 8" key="1">
    <citation type="submission" date="2022-09" db="EMBL/GenBank/DDBJ databases">
        <authorList>
            <person name="Han X.L."/>
            <person name="Wang Q."/>
            <person name="Lu T."/>
        </authorList>
    </citation>
    <scope>NUCLEOTIDE SEQUENCE [LARGE SCALE GENOMIC DNA]</scope>
    <source>
        <strain evidence="7 8">WQ 127069</strain>
    </source>
</reference>
<evidence type="ECO:0000313" key="7">
    <source>
        <dbReference type="EMBL" id="MCU6797751.1"/>
    </source>
</evidence>